<dbReference type="InterPro" id="IPR011990">
    <property type="entry name" value="TPR-like_helical_dom_sf"/>
</dbReference>
<feature type="domain" description="RagB/SusD" evidence="7">
    <location>
        <begin position="345"/>
        <end position="630"/>
    </location>
</feature>
<evidence type="ECO:0000256" key="4">
    <source>
        <dbReference type="ARBA" id="ARBA00023136"/>
    </source>
</evidence>
<accession>A0A2T5C388</accession>
<dbReference type="OrthoDB" id="5694214at2"/>
<evidence type="ECO:0000313" key="10">
    <source>
        <dbReference type="Proteomes" id="UP000243525"/>
    </source>
</evidence>
<dbReference type="PROSITE" id="PS51257">
    <property type="entry name" value="PROKAR_LIPOPROTEIN"/>
    <property type="match status" value="1"/>
</dbReference>
<dbReference type="AlphaFoldDB" id="A0A2T5C388"/>
<dbReference type="InterPro" id="IPR012944">
    <property type="entry name" value="SusD_RagB_dom"/>
</dbReference>
<dbReference type="Pfam" id="PF07980">
    <property type="entry name" value="SusD_RagB"/>
    <property type="match status" value="1"/>
</dbReference>
<dbReference type="RefSeq" id="WP_107821642.1">
    <property type="nucleotide sequence ID" value="NZ_OY782574.1"/>
</dbReference>
<keyword evidence="4" id="KW-0472">Membrane</keyword>
<feature type="chain" id="PRO_5015526773" evidence="6">
    <location>
        <begin position="23"/>
        <end position="631"/>
    </location>
</feature>
<evidence type="ECO:0000256" key="5">
    <source>
        <dbReference type="ARBA" id="ARBA00023237"/>
    </source>
</evidence>
<reference evidence="9 10" key="1">
    <citation type="submission" date="2018-04" db="EMBL/GenBank/DDBJ databases">
        <title>Genomic Encyclopedia of Archaeal and Bacterial Type Strains, Phase II (KMG-II): from individual species to whole genera.</title>
        <authorList>
            <person name="Goeker M."/>
        </authorList>
    </citation>
    <scope>NUCLEOTIDE SEQUENCE [LARGE SCALE GENOMIC DNA]</scope>
    <source>
        <strain evidence="9 10">DSM 28823</strain>
    </source>
</reference>
<keyword evidence="5" id="KW-0998">Cell outer membrane</keyword>
<dbReference type="InterPro" id="IPR033985">
    <property type="entry name" value="SusD-like_N"/>
</dbReference>
<evidence type="ECO:0000256" key="1">
    <source>
        <dbReference type="ARBA" id="ARBA00004442"/>
    </source>
</evidence>
<evidence type="ECO:0000256" key="2">
    <source>
        <dbReference type="ARBA" id="ARBA00006275"/>
    </source>
</evidence>
<feature type="signal peptide" evidence="6">
    <location>
        <begin position="1"/>
        <end position="22"/>
    </location>
</feature>
<evidence type="ECO:0000259" key="8">
    <source>
        <dbReference type="Pfam" id="PF14322"/>
    </source>
</evidence>
<dbReference type="Gene3D" id="1.25.40.390">
    <property type="match status" value="1"/>
</dbReference>
<dbReference type="GO" id="GO:0009279">
    <property type="term" value="C:cell outer membrane"/>
    <property type="evidence" value="ECO:0007669"/>
    <property type="project" value="UniProtKB-SubCell"/>
</dbReference>
<comment type="similarity">
    <text evidence="2">Belongs to the SusD family.</text>
</comment>
<gene>
    <name evidence="9" type="ORF">C8N47_10573</name>
</gene>
<sequence length="631" mass="71827">MIKNNILTALFILLTLGFVACSDDFLDQTSDSEYTSDVVFSTPAYTNSAIMGIYNIMTYDEMYSSRLSLMYSTNSDVEVVGADQNSYNQQGNRGISNYYAQPSWAGHLDRTWKACYKGIERANQAIAAIPKSAAYSSADTQSDMQNYYGEALTLRALYYFELVRHWGDVPFKLDPTQSDGSNFYPAVADRDTILDQMIVDLTTAADLMDWGSTPERVSKGFALGLKARIALWRGGYSIRNKEGFPTERSADYLDYYQIARDACFQVMTEGPHSLYNNYGQIWKDLCQLQPNTNAYENLFEVAMGITRSSEVGYSIGVRFRQNTKYGYGNNANVYSTTPYYFYQFDPADTRRDYNVACYEYRPTPESEGTDAEEDKEIFVSNPFSWTIGKYDQRWMSDQFKEINKPATSKIGSGINWVIMRYSDILLMFAEAENELNGGPTQEAVNALKEVRSRAFSAADQTVKVDNYLAAHNDHDSFFEAVANERMFEFGGEGIRKYDLIRWNLLSSKIEEQRQAFNAMYTTGEFVNQSGVTIQVPQAIYIQYNDDDETINLSAVNFYEDKGTDLIDGYEEPVKWMWGLDETSSSRQKQLQMIDRFSSGLNAVVPNRHLFPIYQEVVNQSNGTITNSYGYN</sequence>
<evidence type="ECO:0000256" key="3">
    <source>
        <dbReference type="ARBA" id="ARBA00022729"/>
    </source>
</evidence>
<evidence type="ECO:0000259" key="7">
    <source>
        <dbReference type="Pfam" id="PF07980"/>
    </source>
</evidence>
<name>A0A2T5C388_9BACT</name>
<proteinExistence type="inferred from homology"/>
<dbReference type="EMBL" id="QAAD01000005">
    <property type="protein sequence ID" value="PTN09233.1"/>
    <property type="molecule type" value="Genomic_DNA"/>
</dbReference>
<keyword evidence="3 6" id="KW-0732">Signal</keyword>
<feature type="domain" description="SusD-like N-terminal" evidence="8">
    <location>
        <begin position="24"/>
        <end position="231"/>
    </location>
</feature>
<dbReference type="Proteomes" id="UP000243525">
    <property type="component" value="Unassembled WGS sequence"/>
</dbReference>
<keyword evidence="10" id="KW-1185">Reference proteome</keyword>
<dbReference type="Pfam" id="PF14322">
    <property type="entry name" value="SusD-like_3"/>
    <property type="match status" value="1"/>
</dbReference>
<protein>
    <submittedName>
        <fullName evidence="9">Putative outer membrane starch-binding protein</fullName>
    </submittedName>
</protein>
<dbReference type="SUPFAM" id="SSF48452">
    <property type="entry name" value="TPR-like"/>
    <property type="match status" value="1"/>
</dbReference>
<evidence type="ECO:0000313" key="9">
    <source>
        <dbReference type="EMBL" id="PTN09233.1"/>
    </source>
</evidence>
<evidence type="ECO:0000256" key="6">
    <source>
        <dbReference type="SAM" id="SignalP"/>
    </source>
</evidence>
<organism evidence="9 10">
    <name type="scientific">Mangrovibacterium marinum</name>
    <dbReference type="NCBI Taxonomy" id="1639118"/>
    <lineage>
        <taxon>Bacteria</taxon>
        <taxon>Pseudomonadati</taxon>
        <taxon>Bacteroidota</taxon>
        <taxon>Bacteroidia</taxon>
        <taxon>Marinilabiliales</taxon>
        <taxon>Prolixibacteraceae</taxon>
        <taxon>Mangrovibacterium</taxon>
    </lineage>
</organism>
<comment type="caution">
    <text evidence="9">The sequence shown here is derived from an EMBL/GenBank/DDBJ whole genome shotgun (WGS) entry which is preliminary data.</text>
</comment>
<comment type="subcellular location">
    <subcellularLocation>
        <location evidence="1">Cell outer membrane</location>
    </subcellularLocation>
</comment>